<dbReference type="AlphaFoldDB" id="A0A2R6XC56"/>
<keyword evidence="1" id="KW-0175">Coiled coil</keyword>
<keyword evidence="4" id="KW-1185">Reference proteome</keyword>
<evidence type="ECO:0000256" key="2">
    <source>
        <dbReference type="SAM" id="MobiDB-lite"/>
    </source>
</evidence>
<dbReference type="EMBL" id="KZ772695">
    <property type="protein sequence ID" value="PTQ43695.1"/>
    <property type="molecule type" value="Genomic_DNA"/>
</dbReference>
<dbReference type="InterPro" id="IPR032727">
    <property type="entry name" value="CLAMP"/>
</dbReference>
<dbReference type="Gramene" id="Mp2g10600.1">
    <property type="protein sequence ID" value="Mp2g10600.1.cds"/>
    <property type="gene ID" value="Mp2g10600"/>
</dbReference>
<proteinExistence type="predicted"/>
<organism evidence="3 4">
    <name type="scientific">Marchantia polymorpha</name>
    <name type="common">Common liverwort</name>
    <name type="synonym">Marchantia aquatica</name>
    <dbReference type="NCBI Taxonomy" id="3197"/>
    <lineage>
        <taxon>Eukaryota</taxon>
        <taxon>Viridiplantae</taxon>
        <taxon>Streptophyta</taxon>
        <taxon>Embryophyta</taxon>
        <taxon>Marchantiophyta</taxon>
        <taxon>Marchantiopsida</taxon>
        <taxon>Marchantiidae</taxon>
        <taxon>Marchantiales</taxon>
        <taxon>Marchantiaceae</taxon>
        <taxon>Marchantia</taxon>
    </lineage>
</organism>
<dbReference type="Pfam" id="PF14769">
    <property type="entry name" value="CLAMP"/>
    <property type="match status" value="1"/>
</dbReference>
<dbReference type="PANTHER" id="PTHR28457:SF4">
    <property type="entry name" value="CRAL-TRIO DOMAIN-CONTAINING PROTEIN"/>
    <property type="match status" value="1"/>
</dbReference>
<evidence type="ECO:0000256" key="1">
    <source>
        <dbReference type="SAM" id="Coils"/>
    </source>
</evidence>
<dbReference type="Gramene" id="Mp2g10600.2">
    <property type="protein sequence ID" value="Mp2g10600.2.cds"/>
    <property type="gene ID" value="Mp2g10600"/>
</dbReference>
<accession>A0A2R6XC56</accession>
<name>A0A2R6XC56_MARPO</name>
<sequence>MGPKKEKPNSPKSPKGKKDKGKSPTPPPEEPVEEITTDAVSALPPGELPGPPPVIKPEFVYNKELTPEQLNQILQLSPNLEEAARCLAGIMQLGDIRFDARNLILLEYCLGTLMFGKNADMKLKQIHVLYDMGHMILDIIRAGNPFADAERTFRNRLIAMSMKSVDKLEEPIFSAWDLQRITPYFTSTIFQHYCLYQYCFTKDHYNITRDERVWVETPMLYPLSLSKTTEELQAEEAARKAAAEKAEADAKEAAAKASQDAFALLAAEAALRAEEELKRKPLNLQEAIEMAVRDKVLEAKKALIEEYEYREKFLIDKVLQMHGDEGTTEAAAPVVPSGKEPPDAAQKPAKGKGADKKEADAEAPKSKKSSKK</sequence>
<feature type="region of interest" description="Disordered" evidence="2">
    <location>
        <begin position="1"/>
        <end position="54"/>
    </location>
</feature>
<reference evidence="4" key="1">
    <citation type="journal article" date="2017" name="Cell">
        <title>Insights into land plant evolution garnered from the Marchantia polymorpha genome.</title>
        <authorList>
            <person name="Bowman J.L."/>
            <person name="Kohchi T."/>
            <person name="Yamato K.T."/>
            <person name="Jenkins J."/>
            <person name="Shu S."/>
            <person name="Ishizaki K."/>
            <person name="Yamaoka S."/>
            <person name="Nishihama R."/>
            <person name="Nakamura Y."/>
            <person name="Berger F."/>
            <person name="Adam C."/>
            <person name="Aki S.S."/>
            <person name="Althoff F."/>
            <person name="Araki T."/>
            <person name="Arteaga-Vazquez M.A."/>
            <person name="Balasubrmanian S."/>
            <person name="Barry K."/>
            <person name="Bauer D."/>
            <person name="Boehm C.R."/>
            <person name="Briginshaw L."/>
            <person name="Caballero-Perez J."/>
            <person name="Catarino B."/>
            <person name="Chen F."/>
            <person name="Chiyoda S."/>
            <person name="Chovatia M."/>
            <person name="Davies K.M."/>
            <person name="Delmans M."/>
            <person name="Demura T."/>
            <person name="Dierschke T."/>
            <person name="Dolan L."/>
            <person name="Dorantes-Acosta A.E."/>
            <person name="Eklund D.M."/>
            <person name="Florent S.N."/>
            <person name="Flores-Sandoval E."/>
            <person name="Fujiyama A."/>
            <person name="Fukuzawa H."/>
            <person name="Galik B."/>
            <person name="Grimanelli D."/>
            <person name="Grimwood J."/>
            <person name="Grossniklaus U."/>
            <person name="Hamada T."/>
            <person name="Haseloff J."/>
            <person name="Hetherington A.J."/>
            <person name="Higo A."/>
            <person name="Hirakawa Y."/>
            <person name="Hundley H.N."/>
            <person name="Ikeda Y."/>
            <person name="Inoue K."/>
            <person name="Inoue S.I."/>
            <person name="Ishida S."/>
            <person name="Jia Q."/>
            <person name="Kakita M."/>
            <person name="Kanazawa T."/>
            <person name="Kawai Y."/>
            <person name="Kawashima T."/>
            <person name="Kennedy M."/>
            <person name="Kinose K."/>
            <person name="Kinoshita T."/>
            <person name="Kohara Y."/>
            <person name="Koide E."/>
            <person name="Komatsu K."/>
            <person name="Kopischke S."/>
            <person name="Kubo M."/>
            <person name="Kyozuka J."/>
            <person name="Lagercrantz U."/>
            <person name="Lin S.S."/>
            <person name="Lindquist E."/>
            <person name="Lipzen A.M."/>
            <person name="Lu C.W."/>
            <person name="De Luna E."/>
            <person name="Martienssen R.A."/>
            <person name="Minamino N."/>
            <person name="Mizutani M."/>
            <person name="Mizutani M."/>
            <person name="Mochizuki N."/>
            <person name="Monte I."/>
            <person name="Mosher R."/>
            <person name="Nagasaki H."/>
            <person name="Nakagami H."/>
            <person name="Naramoto S."/>
            <person name="Nishitani K."/>
            <person name="Ohtani M."/>
            <person name="Okamoto T."/>
            <person name="Okumura M."/>
            <person name="Phillips J."/>
            <person name="Pollak B."/>
            <person name="Reinders A."/>
            <person name="Rovekamp M."/>
            <person name="Sano R."/>
            <person name="Sawa S."/>
            <person name="Schmid M.W."/>
            <person name="Shirakawa M."/>
            <person name="Solano R."/>
            <person name="Spunde A."/>
            <person name="Suetsugu N."/>
            <person name="Sugano S."/>
            <person name="Sugiyama A."/>
            <person name="Sun R."/>
            <person name="Suzuki Y."/>
            <person name="Takenaka M."/>
            <person name="Takezawa D."/>
            <person name="Tomogane H."/>
            <person name="Tsuzuki M."/>
            <person name="Ueda T."/>
            <person name="Umeda M."/>
            <person name="Ward J.M."/>
            <person name="Watanabe Y."/>
            <person name="Yazaki K."/>
            <person name="Yokoyama R."/>
            <person name="Yoshitake Y."/>
            <person name="Yotsui I."/>
            <person name="Zachgo S."/>
            <person name="Schmutz J."/>
        </authorList>
    </citation>
    <scope>NUCLEOTIDE SEQUENCE [LARGE SCALE GENOMIC DNA]</scope>
    <source>
        <strain evidence="4">Tak-1</strain>
    </source>
</reference>
<dbReference type="OrthoDB" id="1938969at2759"/>
<dbReference type="Proteomes" id="UP000244005">
    <property type="component" value="Unassembled WGS sequence"/>
</dbReference>
<feature type="compositionally biased region" description="Basic and acidic residues" evidence="2">
    <location>
        <begin position="352"/>
        <end position="365"/>
    </location>
</feature>
<reference evidence="3" key="2">
    <citation type="submission" date="2017-12" db="EMBL/GenBank/DDBJ databases">
        <title>WGS assembly of Marchantia polymorpha.</title>
        <authorList>
            <person name="Bowman J.L."/>
            <person name="Kohchi T."/>
            <person name="Yamato K.T."/>
            <person name="Jenkins J."/>
            <person name="Shu S."/>
            <person name="Ishizaki K."/>
            <person name="Yamaoka S."/>
            <person name="Nishihama R."/>
            <person name="Nakamura Y."/>
            <person name="Berger F."/>
            <person name="Adam C."/>
            <person name="Aki S.S."/>
            <person name="Althoff F."/>
            <person name="Araki T."/>
            <person name="Arteaga-Vazquez M.A."/>
            <person name="Balasubrmanian S."/>
            <person name="Bauer D."/>
            <person name="Boehm C.R."/>
            <person name="Briginshaw L."/>
            <person name="Caballero-Perez J."/>
            <person name="Catarino B."/>
            <person name="Chen F."/>
            <person name="Chiyoda S."/>
            <person name="Chovatia M."/>
            <person name="Davies K.M."/>
            <person name="Delmans M."/>
            <person name="Demura T."/>
            <person name="Dierschke T."/>
            <person name="Dolan L."/>
            <person name="Dorantes-Acosta A.E."/>
            <person name="Eklund D.M."/>
            <person name="Florent S.N."/>
            <person name="Flores-Sandoval E."/>
            <person name="Fujiyama A."/>
            <person name="Fukuzawa H."/>
            <person name="Galik B."/>
            <person name="Grimanelli D."/>
            <person name="Grimwood J."/>
            <person name="Grossniklaus U."/>
            <person name="Hamada T."/>
            <person name="Haseloff J."/>
            <person name="Hetherington A.J."/>
            <person name="Higo A."/>
            <person name="Hirakawa Y."/>
            <person name="Hundley H.N."/>
            <person name="Ikeda Y."/>
            <person name="Inoue K."/>
            <person name="Inoue S."/>
            <person name="Ishida S."/>
            <person name="Jia Q."/>
            <person name="Kakita M."/>
            <person name="Kanazawa T."/>
            <person name="Kawai Y."/>
            <person name="Kawashima T."/>
            <person name="Kennedy M."/>
            <person name="Kinose K."/>
            <person name="Kinoshita T."/>
            <person name="Kohara Y."/>
            <person name="Koide E."/>
            <person name="Komatsu K."/>
            <person name="Kopischke S."/>
            <person name="Kubo M."/>
            <person name="Kyozuka J."/>
            <person name="Lagercrantz U."/>
            <person name="Lin S.S."/>
            <person name="Lindquist E."/>
            <person name="Lipzen A.M."/>
            <person name="Lu C."/>
            <person name="Luna E.D."/>
            <person name="Martienssen R.A."/>
            <person name="Minamino N."/>
            <person name="Mizutani M."/>
            <person name="Mizutani M."/>
            <person name="Mochizuki N."/>
            <person name="Monte I."/>
            <person name="Mosher R."/>
            <person name="Nagasaki H."/>
            <person name="Nakagami H."/>
            <person name="Naramoto S."/>
            <person name="Nishitani K."/>
            <person name="Ohtani M."/>
            <person name="Okamoto T."/>
            <person name="Okumura M."/>
            <person name="Phillips J."/>
            <person name="Pollak B."/>
            <person name="Reinders A."/>
            <person name="Roevekamp M."/>
            <person name="Sano R."/>
            <person name="Sawa S."/>
            <person name="Schmid M.W."/>
            <person name="Shirakawa M."/>
            <person name="Solano R."/>
            <person name="Spunde A."/>
            <person name="Suetsugu N."/>
            <person name="Sugano S."/>
            <person name="Sugiyama A."/>
            <person name="Sun R."/>
            <person name="Suzuki Y."/>
            <person name="Takenaka M."/>
            <person name="Takezawa D."/>
            <person name="Tomogane H."/>
            <person name="Tsuzuki M."/>
            <person name="Ueda T."/>
            <person name="Umeda M."/>
            <person name="Ward J.M."/>
            <person name="Watanabe Y."/>
            <person name="Yazaki K."/>
            <person name="Yokoyama R."/>
            <person name="Yoshitake Y."/>
            <person name="Yotsui I."/>
            <person name="Zachgo S."/>
            <person name="Schmutz J."/>
        </authorList>
    </citation>
    <scope>NUCLEOTIDE SEQUENCE [LARGE SCALE GENOMIC DNA]</scope>
    <source>
        <strain evidence="3">Tak-1</strain>
    </source>
</reference>
<feature type="region of interest" description="Disordered" evidence="2">
    <location>
        <begin position="326"/>
        <end position="372"/>
    </location>
</feature>
<dbReference type="PANTHER" id="PTHR28457">
    <property type="entry name" value="COILED-COIL DOMAIN-CONTAINING PROTEIN 189"/>
    <property type="match status" value="1"/>
</dbReference>
<evidence type="ECO:0000313" key="3">
    <source>
        <dbReference type="EMBL" id="PTQ43694.1"/>
    </source>
</evidence>
<gene>
    <name evidence="3" type="ORF">MARPO_0023s0028</name>
</gene>
<protein>
    <submittedName>
        <fullName evidence="3">Uncharacterized protein</fullName>
    </submittedName>
</protein>
<dbReference type="EMBL" id="KZ772695">
    <property type="protein sequence ID" value="PTQ43694.1"/>
    <property type="molecule type" value="Genomic_DNA"/>
</dbReference>
<feature type="coiled-coil region" evidence="1">
    <location>
        <begin position="225"/>
        <end position="260"/>
    </location>
</feature>
<evidence type="ECO:0000313" key="4">
    <source>
        <dbReference type="Proteomes" id="UP000244005"/>
    </source>
</evidence>
<dbReference type="OMA" id="SWYNVAH"/>